<dbReference type="AlphaFoldDB" id="A0AAV4RWF0"/>
<organism evidence="1 2">
    <name type="scientific">Caerostris extrusa</name>
    <name type="common">Bark spider</name>
    <name type="synonym">Caerostris bankana</name>
    <dbReference type="NCBI Taxonomy" id="172846"/>
    <lineage>
        <taxon>Eukaryota</taxon>
        <taxon>Metazoa</taxon>
        <taxon>Ecdysozoa</taxon>
        <taxon>Arthropoda</taxon>
        <taxon>Chelicerata</taxon>
        <taxon>Arachnida</taxon>
        <taxon>Araneae</taxon>
        <taxon>Araneomorphae</taxon>
        <taxon>Entelegynae</taxon>
        <taxon>Araneoidea</taxon>
        <taxon>Araneidae</taxon>
        <taxon>Caerostris</taxon>
    </lineage>
</organism>
<keyword evidence="2" id="KW-1185">Reference proteome</keyword>
<comment type="caution">
    <text evidence="1">The sequence shown here is derived from an EMBL/GenBank/DDBJ whole genome shotgun (WGS) entry which is preliminary data.</text>
</comment>
<accession>A0AAV4RWF0</accession>
<proteinExistence type="predicted"/>
<gene>
    <name evidence="1" type="ORF">CEXT_698181</name>
</gene>
<dbReference type="EMBL" id="BPLR01008645">
    <property type="protein sequence ID" value="GIY26218.1"/>
    <property type="molecule type" value="Genomic_DNA"/>
</dbReference>
<protein>
    <submittedName>
        <fullName evidence="1">Uncharacterized protein</fullName>
    </submittedName>
</protein>
<reference evidence="1 2" key="1">
    <citation type="submission" date="2021-06" db="EMBL/GenBank/DDBJ databases">
        <title>Caerostris extrusa draft genome.</title>
        <authorList>
            <person name="Kono N."/>
            <person name="Arakawa K."/>
        </authorList>
    </citation>
    <scope>NUCLEOTIDE SEQUENCE [LARGE SCALE GENOMIC DNA]</scope>
</reference>
<name>A0AAV4RWF0_CAEEX</name>
<evidence type="ECO:0000313" key="1">
    <source>
        <dbReference type="EMBL" id="GIY26218.1"/>
    </source>
</evidence>
<dbReference type="Proteomes" id="UP001054945">
    <property type="component" value="Unassembled WGS sequence"/>
</dbReference>
<evidence type="ECO:0000313" key="2">
    <source>
        <dbReference type="Proteomes" id="UP001054945"/>
    </source>
</evidence>
<sequence>MAKDLKTAALCCLKTSKQVTRPGEAISSRCTRFIFGHTVWDISASFIKSLSGLWEEQSFALNNIWVQLLHAVNYGVPFWPCAVSRDCLASSGICFAEALICGMSCKHRRMAVSKSAGVEFPPKRKCDFSAGSLIAKGLLCDGVSGMQSDYTAAIVKGEHVEAIIRRAKKQAKCLGVGTAAANIRVLVGLACTQERRQLFPPGGVAAVWLLSAYLAKPREICECY</sequence>